<keyword evidence="3 8" id="KW-0540">Nuclease</keyword>
<evidence type="ECO:0000256" key="5">
    <source>
        <dbReference type="ARBA" id="ARBA00022801"/>
    </source>
</evidence>
<accession>A0A809QX44</accession>
<dbReference type="InterPro" id="IPR002716">
    <property type="entry name" value="PIN_dom"/>
</dbReference>
<protein>
    <recommendedName>
        <fullName evidence="8">Ribonuclease VapC</fullName>
        <shortName evidence="8">RNase VapC</shortName>
        <ecNumber evidence="8">3.1.-.-</ecNumber>
    </recommendedName>
    <alternativeName>
        <fullName evidence="8">Toxin VapC</fullName>
    </alternativeName>
</protein>
<feature type="binding site" evidence="8">
    <location>
        <position position="11"/>
    </location>
    <ligand>
        <name>Mg(2+)</name>
        <dbReference type="ChEBI" id="CHEBI:18420"/>
    </ligand>
</feature>
<dbReference type="Gene3D" id="3.40.50.1010">
    <property type="entry name" value="5'-nuclease"/>
    <property type="match status" value="1"/>
</dbReference>
<evidence type="ECO:0000256" key="8">
    <source>
        <dbReference type="HAMAP-Rule" id="MF_00265"/>
    </source>
</evidence>
<feature type="binding site" evidence="8">
    <location>
        <position position="107"/>
    </location>
    <ligand>
        <name>Mg(2+)</name>
        <dbReference type="ChEBI" id="CHEBI:18420"/>
    </ligand>
</feature>
<gene>
    <name evidence="8" type="primary">vapC</name>
    <name evidence="10" type="ORF">DSYM_06780</name>
</gene>
<dbReference type="KEGG" id="ddz:DSYM_06780"/>
<evidence type="ECO:0000256" key="4">
    <source>
        <dbReference type="ARBA" id="ARBA00022723"/>
    </source>
</evidence>
<comment type="cofactor">
    <cofactor evidence="1 8">
        <name>Mg(2+)</name>
        <dbReference type="ChEBI" id="CHEBI:18420"/>
    </cofactor>
</comment>
<dbReference type="GO" id="GO:0000287">
    <property type="term" value="F:magnesium ion binding"/>
    <property type="evidence" value="ECO:0007669"/>
    <property type="project" value="UniProtKB-UniRule"/>
</dbReference>
<dbReference type="EMBL" id="AP021857">
    <property type="protein sequence ID" value="BBO19979.1"/>
    <property type="molecule type" value="Genomic_DNA"/>
</dbReference>
<evidence type="ECO:0000259" key="9">
    <source>
        <dbReference type="Pfam" id="PF01850"/>
    </source>
</evidence>
<proteinExistence type="inferred from homology"/>
<keyword evidence="6 8" id="KW-0460">Magnesium</keyword>
<dbReference type="SUPFAM" id="SSF88723">
    <property type="entry name" value="PIN domain-like"/>
    <property type="match status" value="1"/>
</dbReference>
<evidence type="ECO:0000256" key="3">
    <source>
        <dbReference type="ARBA" id="ARBA00022722"/>
    </source>
</evidence>
<name>A0A809QX44_9PROT</name>
<dbReference type="GO" id="GO:0090729">
    <property type="term" value="F:toxin activity"/>
    <property type="evidence" value="ECO:0007669"/>
    <property type="project" value="UniProtKB-KW"/>
</dbReference>
<reference evidence="10" key="1">
    <citation type="journal article" name="DNA Res.">
        <title>The physiological potential of anammox bacteria as revealed by their core genome structure.</title>
        <authorList>
            <person name="Okubo T."/>
            <person name="Toyoda A."/>
            <person name="Fukuhara K."/>
            <person name="Uchiyama I."/>
            <person name="Harigaya Y."/>
            <person name="Kuroiwa M."/>
            <person name="Suzuki T."/>
            <person name="Murakami Y."/>
            <person name="Suwa Y."/>
            <person name="Takami H."/>
        </authorList>
    </citation>
    <scope>NUCLEOTIDE SEQUENCE</scope>
    <source>
        <strain evidence="10">317325-3</strain>
    </source>
</reference>
<feature type="domain" description="PIN" evidence="9">
    <location>
        <begin position="8"/>
        <end position="132"/>
    </location>
</feature>
<dbReference type="PANTHER" id="PTHR33653:SF1">
    <property type="entry name" value="RIBONUCLEASE VAPC2"/>
    <property type="match status" value="1"/>
</dbReference>
<evidence type="ECO:0000256" key="7">
    <source>
        <dbReference type="ARBA" id="ARBA00038093"/>
    </source>
</evidence>
<sequence length="144" mass="15767">MAAVNLRYLLDTNVLSEAVRATPDARVMAQLRRHGDRIATSAISWHELHHGLALMPASRKRTAVAAYLESLAQAELPVLPYAAVAAEWHARERARLAAAGCTPPFVDGQIAAIAQANGLTLVTRNTADFRHFSGLRIQNWFSDK</sequence>
<evidence type="ECO:0000256" key="2">
    <source>
        <dbReference type="ARBA" id="ARBA00022649"/>
    </source>
</evidence>
<dbReference type="AlphaFoldDB" id="A0A809QX44"/>
<dbReference type="GO" id="GO:0016787">
    <property type="term" value="F:hydrolase activity"/>
    <property type="evidence" value="ECO:0007669"/>
    <property type="project" value="UniProtKB-KW"/>
</dbReference>
<dbReference type="InterPro" id="IPR029060">
    <property type="entry name" value="PIN-like_dom_sf"/>
</dbReference>
<dbReference type="Pfam" id="PF01850">
    <property type="entry name" value="PIN"/>
    <property type="match status" value="1"/>
</dbReference>
<keyword evidence="2 8" id="KW-1277">Toxin-antitoxin system</keyword>
<evidence type="ECO:0000313" key="10">
    <source>
        <dbReference type="EMBL" id="BBO19979.1"/>
    </source>
</evidence>
<keyword evidence="4 8" id="KW-0479">Metal-binding</keyword>
<evidence type="ECO:0000256" key="1">
    <source>
        <dbReference type="ARBA" id="ARBA00001946"/>
    </source>
</evidence>
<keyword evidence="8" id="KW-0800">Toxin</keyword>
<organism evidence="10 11">
    <name type="scientific">Candidatus Desulfobacillus denitrificans</name>
    <dbReference type="NCBI Taxonomy" id="2608985"/>
    <lineage>
        <taxon>Bacteria</taxon>
        <taxon>Pseudomonadati</taxon>
        <taxon>Pseudomonadota</taxon>
        <taxon>Betaproteobacteria</taxon>
        <taxon>Candidatus Desulfobacillus</taxon>
    </lineage>
</organism>
<dbReference type="HAMAP" id="MF_00265">
    <property type="entry name" value="VapC_Nob1"/>
    <property type="match status" value="1"/>
</dbReference>
<dbReference type="Proteomes" id="UP000662914">
    <property type="component" value="Chromosome"/>
</dbReference>
<dbReference type="InterPro" id="IPR050556">
    <property type="entry name" value="Type_II_TA_system_RNase"/>
</dbReference>
<dbReference type="CDD" id="cd18747">
    <property type="entry name" value="PIN_VapC4-5_FitB-like"/>
    <property type="match status" value="1"/>
</dbReference>
<dbReference type="GO" id="GO:0004540">
    <property type="term" value="F:RNA nuclease activity"/>
    <property type="evidence" value="ECO:0007669"/>
    <property type="project" value="InterPro"/>
</dbReference>
<dbReference type="EC" id="3.1.-.-" evidence="8"/>
<dbReference type="InterPro" id="IPR022907">
    <property type="entry name" value="VapC_family"/>
</dbReference>
<keyword evidence="5 8" id="KW-0378">Hydrolase</keyword>
<evidence type="ECO:0000313" key="11">
    <source>
        <dbReference type="Proteomes" id="UP000662914"/>
    </source>
</evidence>
<comment type="similarity">
    <text evidence="7 8">Belongs to the PINc/VapC protein family.</text>
</comment>
<dbReference type="PANTHER" id="PTHR33653">
    <property type="entry name" value="RIBONUCLEASE VAPC2"/>
    <property type="match status" value="1"/>
</dbReference>
<evidence type="ECO:0000256" key="6">
    <source>
        <dbReference type="ARBA" id="ARBA00022842"/>
    </source>
</evidence>
<comment type="function">
    <text evidence="8">Toxic component of a toxin-antitoxin (TA) system. An RNase.</text>
</comment>